<sequence>MRIVRMKTVFHVSTPEAAERSIAKVQNLLADETLESDTVAVLFDAGEAIAILERDSNLADDVRKLLDWTVEYKVCSNAIQNPAVDESNLVAGVETVSSGVGELTRLQAREYAYIRL</sequence>
<dbReference type="AlphaFoldDB" id="A0A1N6Z4D6"/>
<gene>
    <name evidence="1" type="ORF">SAMN05421858_1864</name>
</gene>
<proteinExistence type="predicted"/>
<evidence type="ECO:0000313" key="2">
    <source>
        <dbReference type="Proteomes" id="UP000186914"/>
    </source>
</evidence>
<dbReference type="EMBL" id="FTNO01000001">
    <property type="protein sequence ID" value="SIR21675.1"/>
    <property type="molecule type" value="Genomic_DNA"/>
</dbReference>
<reference evidence="2" key="1">
    <citation type="submission" date="2017-01" db="EMBL/GenBank/DDBJ databases">
        <authorList>
            <person name="Varghese N."/>
            <person name="Submissions S."/>
        </authorList>
    </citation>
    <scope>NUCLEOTIDE SEQUENCE [LARGE SCALE GENOMIC DNA]</scope>
    <source>
        <strain evidence="2">CGMCC 1.7737</strain>
    </source>
</reference>
<dbReference type="Proteomes" id="UP000186914">
    <property type="component" value="Unassembled WGS sequence"/>
</dbReference>
<dbReference type="PANTHER" id="PTHR37691">
    <property type="entry name" value="BLR3518 PROTEIN"/>
    <property type="match status" value="1"/>
</dbReference>
<dbReference type="Pfam" id="PF02635">
    <property type="entry name" value="DsrE"/>
    <property type="match status" value="1"/>
</dbReference>
<organism evidence="1 2">
    <name type="scientific">Haladaptatus litoreus</name>
    <dbReference type="NCBI Taxonomy" id="553468"/>
    <lineage>
        <taxon>Archaea</taxon>
        <taxon>Methanobacteriati</taxon>
        <taxon>Methanobacteriota</taxon>
        <taxon>Stenosarchaea group</taxon>
        <taxon>Halobacteria</taxon>
        <taxon>Halobacteriales</taxon>
        <taxon>Haladaptataceae</taxon>
        <taxon>Haladaptatus</taxon>
    </lineage>
</organism>
<keyword evidence="2" id="KW-1185">Reference proteome</keyword>
<dbReference type="SUPFAM" id="SSF75169">
    <property type="entry name" value="DsrEFH-like"/>
    <property type="match status" value="1"/>
</dbReference>
<evidence type="ECO:0000313" key="1">
    <source>
        <dbReference type="EMBL" id="SIR21675.1"/>
    </source>
</evidence>
<dbReference type="InterPro" id="IPR003787">
    <property type="entry name" value="Sulphur_relay_DsrE/F-like"/>
</dbReference>
<name>A0A1N6Z4D6_9EURY</name>
<accession>A0A1N6Z4D6</accession>
<dbReference type="InterPro" id="IPR027396">
    <property type="entry name" value="DsrEFH-like"/>
</dbReference>
<protein>
    <submittedName>
        <fullName evidence="1">Uncharacterized protein</fullName>
    </submittedName>
</protein>
<dbReference type="Gene3D" id="3.40.1260.10">
    <property type="entry name" value="DsrEFH-like"/>
    <property type="match status" value="1"/>
</dbReference>
<dbReference type="PANTHER" id="PTHR37691:SF1">
    <property type="entry name" value="BLR3518 PROTEIN"/>
    <property type="match status" value="1"/>
</dbReference>